<dbReference type="Proteomes" id="UP000009073">
    <property type="component" value="Chromosome"/>
</dbReference>
<dbReference type="GO" id="GO:0016020">
    <property type="term" value="C:membrane"/>
    <property type="evidence" value="ECO:0007669"/>
    <property type="project" value="InterPro"/>
</dbReference>
<dbReference type="InterPro" id="IPR029787">
    <property type="entry name" value="Nucleotide_cyclase"/>
</dbReference>
<evidence type="ECO:0000259" key="5">
    <source>
        <dbReference type="PROSITE" id="PS50887"/>
    </source>
</evidence>
<dbReference type="InterPro" id="IPR052155">
    <property type="entry name" value="Biofilm_reg_signaling"/>
</dbReference>
<dbReference type="PANTHER" id="PTHR44757:SF2">
    <property type="entry name" value="BIOFILM ARCHITECTURE MAINTENANCE PROTEIN MBAA"/>
    <property type="match status" value="1"/>
</dbReference>
<dbReference type="InterPro" id="IPR003660">
    <property type="entry name" value="HAMP_dom"/>
</dbReference>
<dbReference type="InterPro" id="IPR000014">
    <property type="entry name" value="PAS"/>
</dbReference>
<dbReference type="Gene3D" id="3.30.70.270">
    <property type="match status" value="1"/>
</dbReference>
<keyword evidence="7" id="KW-1185">Reference proteome</keyword>
<dbReference type="PANTHER" id="PTHR44757">
    <property type="entry name" value="DIGUANYLATE CYCLASE DGCP"/>
    <property type="match status" value="1"/>
</dbReference>
<feature type="transmembrane region" description="Helical" evidence="1">
    <location>
        <begin position="14"/>
        <end position="36"/>
    </location>
</feature>
<reference evidence="6 7" key="2">
    <citation type="journal article" date="2011" name="Stand. Genomic Sci.">
        <title>Complete genome sequence of Tolumonas auensis type strain (TA 4).</title>
        <authorList>
            <person name="Chertkov O."/>
            <person name="Copeland A."/>
            <person name="Lucas S."/>
            <person name="Lapidus A."/>
            <person name="Berry K.W."/>
            <person name="Detter J.C."/>
            <person name="Del Rio T.G."/>
            <person name="Hammon N."/>
            <person name="Dalin E."/>
            <person name="Tice H."/>
            <person name="Pitluck S."/>
            <person name="Richardson P."/>
            <person name="Bruce D."/>
            <person name="Goodwin L."/>
            <person name="Han C."/>
            <person name="Tapia R."/>
            <person name="Saunders E."/>
            <person name="Schmutz J."/>
            <person name="Brettin T."/>
            <person name="Larimer F."/>
            <person name="Land M."/>
            <person name="Hauser L."/>
            <person name="Spring S."/>
            <person name="Rohde M."/>
            <person name="Kyrpides N.C."/>
            <person name="Ivanova N."/>
            <person name="Goker M."/>
            <person name="Beller H.R."/>
            <person name="Klenk H.P."/>
            <person name="Woyke T."/>
        </authorList>
    </citation>
    <scope>NUCLEOTIDE SEQUENCE [LARGE SCALE GENOMIC DNA]</scope>
    <source>
        <strain evidence="7">DSM 9187 / TA4</strain>
    </source>
</reference>
<dbReference type="InterPro" id="IPR001633">
    <property type="entry name" value="EAL_dom"/>
</dbReference>
<dbReference type="EMBL" id="CP001616">
    <property type="protein sequence ID" value="ACQ94432.1"/>
    <property type="molecule type" value="Genomic_DNA"/>
</dbReference>
<dbReference type="SUPFAM" id="SSF55785">
    <property type="entry name" value="PYP-like sensor domain (PAS domain)"/>
    <property type="match status" value="1"/>
</dbReference>
<dbReference type="InterPro" id="IPR035965">
    <property type="entry name" value="PAS-like_dom_sf"/>
</dbReference>
<dbReference type="Pfam" id="PF00563">
    <property type="entry name" value="EAL"/>
    <property type="match status" value="1"/>
</dbReference>
<reference evidence="7" key="1">
    <citation type="submission" date="2009-05" db="EMBL/GenBank/DDBJ databases">
        <title>Complete sequence of Tolumonas auensis DSM 9187.</title>
        <authorList>
            <consortium name="US DOE Joint Genome Institute"/>
            <person name="Lucas S."/>
            <person name="Copeland A."/>
            <person name="Lapidus A."/>
            <person name="Glavina del Rio T."/>
            <person name="Tice H."/>
            <person name="Bruce D."/>
            <person name="Goodwin L."/>
            <person name="Pitluck S."/>
            <person name="Chertkov O."/>
            <person name="Brettin T."/>
            <person name="Detter J.C."/>
            <person name="Han C."/>
            <person name="Larimer F."/>
            <person name="Land M."/>
            <person name="Hauser L."/>
            <person name="Kyrpides N."/>
            <person name="Mikhailova N."/>
            <person name="Spring S."/>
            <person name="Beller H."/>
        </authorList>
    </citation>
    <scope>NUCLEOTIDE SEQUENCE [LARGE SCALE GENOMIC DNA]</scope>
    <source>
        <strain evidence="7">DSM 9187 / TA4</strain>
    </source>
</reference>
<dbReference type="GO" id="GO:0007165">
    <property type="term" value="P:signal transduction"/>
    <property type="evidence" value="ECO:0007669"/>
    <property type="project" value="InterPro"/>
</dbReference>
<proteinExistence type="predicted"/>
<dbReference type="CDD" id="cd01948">
    <property type="entry name" value="EAL"/>
    <property type="match status" value="1"/>
</dbReference>
<dbReference type="OrthoDB" id="1316910at2"/>
<dbReference type="SMART" id="SM00086">
    <property type="entry name" value="PAC"/>
    <property type="match status" value="1"/>
</dbReference>
<feature type="transmembrane region" description="Helical" evidence="1">
    <location>
        <begin position="284"/>
        <end position="304"/>
    </location>
</feature>
<evidence type="ECO:0000259" key="3">
    <source>
        <dbReference type="PROSITE" id="PS50883"/>
    </source>
</evidence>
<dbReference type="Gene3D" id="3.30.450.20">
    <property type="entry name" value="PAS domain"/>
    <property type="match status" value="1"/>
</dbReference>
<dbReference type="Pfam" id="PF05228">
    <property type="entry name" value="CHASE4"/>
    <property type="match status" value="1"/>
</dbReference>
<feature type="domain" description="PAC" evidence="2">
    <location>
        <begin position="440"/>
        <end position="490"/>
    </location>
</feature>
<dbReference type="PROSITE" id="PS50883">
    <property type="entry name" value="EAL"/>
    <property type="match status" value="1"/>
</dbReference>
<dbReference type="CDD" id="cd01949">
    <property type="entry name" value="GGDEF"/>
    <property type="match status" value="1"/>
</dbReference>
<evidence type="ECO:0000313" key="7">
    <source>
        <dbReference type="Proteomes" id="UP000009073"/>
    </source>
</evidence>
<dbReference type="PROSITE" id="PS50887">
    <property type="entry name" value="GGDEF"/>
    <property type="match status" value="1"/>
</dbReference>
<dbReference type="RefSeq" id="WP_015879881.1">
    <property type="nucleotide sequence ID" value="NC_012691.1"/>
</dbReference>
<feature type="domain" description="GGDEF" evidence="5">
    <location>
        <begin position="521"/>
        <end position="656"/>
    </location>
</feature>
<dbReference type="InterPro" id="IPR000160">
    <property type="entry name" value="GGDEF_dom"/>
</dbReference>
<dbReference type="eggNOG" id="COG3322">
    <property type="taxonomic scope" value="Bacteria"/>
</dbReference>
<gene>
    <name evidence="6" type="ordered locus">Tola_2839</name>
</gene>
<dbReference type="InterPro" id="IPR043128">
    <property type="entry name" value="Rev_trsase/Diguanyl_cyclase"/>
</dbReference>
<dbReference type="Gene3D" id="3.20.20.450">
    <property type="entry name" value="EAL domain"/>
    <property type="match status" value="1"/>
</dbReference>
<dbReference type="InterPro" id="IPR035919">
    <property type="entry name" value="EAL_sf"/>
</dbReference>
<dbReference type="HOGENOM" id="CLU_000445_60_0_6"/>
<keyword evidence="1" id="KW-0472">Membrane</keyword>
<accession>C4LCC8</accession>
<evidence type="ECO:0000259" key="4">
    <source>
        <dbReference type="PROSITE" id="PS50885"/>
    </source>
</evidence>
<dbReference type="CDD" id="cd00130">
    <property type="entry name" value="PAS"/>
    <property type="match status" value="1"/>
</dbReference>
<dbReference type="SUPFAM" id="SSF141868">
    <property type="entry name" value="EAL domain-like"/>
    <property type="match status" value="1"/>
</dbReference>
<feature type="domain" description="HAMP" evidence="4">
    <location>
        <begin position="309"/>
        <end position="362"/>
    </location>
</feature>
<protein>
    <submittedName>
        <fullName evidence="6">Diguanylate cyclase/phosphodiesterase with PAS/PAC sensor(S)</fullName>
    </submittedName>
</protein>
<dbReference type="Pfam" id="PF13426">
    <property type="entry name" value="PAS_9"/>
    <property type="match status" value="1"/>
</dbReference>
<dbReference type="SUPFAM" id="SSF55073">
    <property type="entry name" value="Nucleotide cyclase"/>
    <property type="match status" value="1"/>
</dbReference>
<dbReference type="SMART" id="SM00267">
    <property type="entry name" value="GGDEF"/>
    <property type="match status" value="1"/>
</dbReference>
<dbReference type="STRING" id="595494.Tola_2839"/>
<evidence type="ECO:0000259" key="2">
    <source>
        <dbReference type="PROSITE" id="PS50113"/>
    </source>
</evidence>
<dbReference type="InterPro" id="IPR007892">
    <property type="entry name" value="CHASE4"/>
</dbReference>
<dbReference type="PROSITE" id="PS50113">
    <property type="entry name" value="PAC"/>
    <property type="match status" value="1"/>
</dbReference>
<dbReference type="AlphaFoldDB" id="C4LCC8"/>
<dbReference type="SMART" id="SM00052">
    <property type="entry name" value="EAL"/>
    <property type="match status" value="1"/>
</dbReference>
<keyword evidence="1" id="KW-0812">Transmembrane</keyword>
<dbReference type="KEGG" id="tau:Tola_2839"/>
<evidence type="ECO:0000313" key="6">
    <source>
        <dbReference type="EMBL" id="ACQ94432.1"/>
    </source>
</evidence>
<dbReference type="InterPro" id="IPR001610">
    <property type="entry name" value="PAC"/>
</dbReference>
<dbReference type="Gene3D" id="6.10.340.10">
    <property type="match status" value="1"/>
</dbReference>
<evidence type="ECO:0000256" key="1">
    <source>
        <dbReference type="SAM" id="Phobius"/>
    </source>
</evidence>
<sequence length="930" mass="104395">MLSLKNIKLSTRTALLFGSGLLMILGMSILLTRFFFLHEINALELKATIAANRQAQQTIQIKLDDMARRSGDWAFWDETFELLTLGDADYYERNLNADSLKINDVDLMVFLSRNGDYVEGAQLNATADRSDPLSPALLTELLSAQGMGPSLQQLLKTPQPVLKSVAGIISLRGNPMLTTLTPVTAGNMSSDVGGWMIWAKSIHHFFPQRYETVLQHDTQLLSIMPGALPQTIADALFRQKLSYAEQLSDEQITVFSILPDLHQQPAAILKITAPREYYQSSKSALLLLAIFCLLGGILISLLFFRELRRSLGTRLHILEEGLKRLAQNDYTQPLRQDDAQDEISMISRVVNNLLTTKLETHDALEEVENKLQAVYENARQPMLITHEKRVLSANQAAATMLGNDSMGDLIGRHLDNLLYTAGTPSADCARFYQQIAAKEYNFEWNIAGHSGRLVPCELHITPIDHQGRQALLISMNDISERRLQETKIRQLVFNDSLTGLSNRYALIQRMQPVLKQLTDNHRFALLYINLTRFRAINDTFGHEIGDGVIKTIALRLEQEYAASGPATLARIGGDEFVIFIPQIATVYQPVRLSHKIQHRLLQPLIIDGVSLEISTTISVIIGGKEYKTVEDVLRCADFAMSKASKKQSKRIQVFSHRMYQEALETLAIQRDLPSAIRNGQIKPVFQPIVCCDSGEIVGFEALARWQHKERGAISPCRFIPMAEESNLIVELGEQVLTQACQFIQHLNQMRSDQQKPALSVHVNFSAHHFSSTALLDNLVSTLEKTKLSPEQLVIEITESMLIERPAESVKRMEQIKQLGVNLALDDFGTGYSALNTLCQYPLDVVKLDRSFVLRLMDGQQGEALVRAIINMAKDLNLPMVAEGVETYEQMLKIKALGVSEIQGFYYYRPMPAEEVFALFEKNAADKTSLM</sequence>
<feature type="domain" description="EAL" evidence="3">
    <location>
        <begin position="665"/>
        <end position="923"/>
    </location>
</feature>
<dbReference type="InterPro" id="IPR000700">
    <property type="entry name" value="PAS-assoc_C"/>
</dbReference>
<dbReference type="NCBIfam" id="TIGR00229">
    <property type="entry name" value="sensory_box"/>
    <property type="match status" value="1"/>
</dbReference>
<dbReference type="NCBIfam" id="TIGR00254">
    <property type="entry name" value="GGDEF"/>
    <property type="match status" value="1"/>
</dbReference>
<name>C4LCC8_TOLAT</name>
<dbReference type="eggNOG" id="COG5001">
    <property type="taxonomic scope" value="Bacteria"/>
</dbReference>
<dbReference type="Pfam" id="PF00990">
    <property type="entry name" value="GGDEF"/>
    <property type="match status" value="1"/>
</dbReference>
<dbReference type="PROSITE" id="PS50885">
    <property type="entry name" value="HAMP"/>
    <property type="match status" value="1"/>
</dbReference>
<keyword evidence="1" id="KW-1133">Transmembrane helix</keyword>
<organism evidence="6 7">
    <name type="scientific">Tolumonas auensis (strain DSM 9187 / NBRC 110442 / TA 4)</name>
    <dbReference type="NCBI Taxonomy" id="595494"/>
    <lineage>
        <taxon>Bacteria</taxon>
        <taxon>Pseudomonadati</taxon>
        <taxon>Pseudomonadota</taxon>
        <taxon>Gammaproteobacteria</taxon>
        <taxon>Aeromonadales</taxon>
        <taxon>Aeromonadaceae</taxon>
        <taxon>Tolumonas</taxon>
    </lineage>
</organism>